<accession>A0A166CKW4</accession>
<name>A0A166CKW4_9AGAM</name>
<sequence length="539" mass="61087">MSTPSNPPDNHIDITSLPIHSFSATAPAPAAAADLCDTPFLSTPFDADNPGPRGLSLPPSEENIIQFLGSYNREERPGDRKKIDSELSLLIDYHSEHPDSLTWEKTSTRIVTYIEAFPLPQISDRAAVRRFLDHCVDKHSIRYPTSHETRARAEYLLIQLDCLSSPPRPPRSPRRAFTTTFLRQSFLSHPLSFIRTPKTISKPRPSLSSPTPAPIYIDHNHRFPPFYDTATSFPTFHIIPDHPPPIPLPSDTDPALVNYFQAEVYCASFDQNNADLRPLSALPFEECIARVLCSYNHEYSRSNEIDNGDASRSHHWWKLGDRSRIFNLAQRHCTYLLGEGKFDDVTRILSHVSQLDLIKSFIHHPRFISFPLVSFIVHDCKHALLDALNEFVRTAPQSKFNPIALSDVFVVLADPPPSSIDLSPLISYLARHTDRRTWHWITQAVFAYLFCYDLEEISDLGAVRRFLRLRLRVDAYDEDGRWSTNSDETRFRARMLLAEINSLFPSPISPIASTSIEPPPPPISISLHHTSSATDTDTP</sequence>
<gene>
    <name evidence="2" type="ORF">SISSUDRAFT_836585</name>
</gene>
<dbReference type="Proteomes" id="UP000076798">
    <property type="component" value="Unassembled WGS sequence"/>
</dbReference>
<evidence type="ECO:0000313" key="2">
    <source>
        <dbReference type="EMBL" id="KZT37571.1"/>
    </source>
</evidence>
<dbReference type="EMBL" id="KV428081">
    <property type="protein sequence ID" value="KZT37571.1"/>
    <property type="molecule type" value="Genomic_DNA"/>
</dbReference>
<feature type="region of interest" description="Disordered" evidence="1">
    <location>
        <begin position="515"/>
        <end position="539"/>
    </location>
</feature>
<organism evidence="2 3">
    <name type="scientific">Sistotremastrum suecicum HHB10207 ss-3</name>
    <dbReference type="NCBI Taxonomy" id="1314776"/>
    <lineage>
        <taxon>Eukaryota</taxon>
        <taxon>Fungi</taxon>
        <taxon>Dikarya</taxon>
        <taxon>Basidiomycota</taxon>
        <taxon>Agaricomycotina</taxon>
        <taxon>Agaricomycetes</taxon>
        <taxon>Sistotremastrales</taxon>
        <taxon>Sistotremastraceae</taxon>
        <taxon>Sistotremastrum</taxon>
    </lineage>
</organism>
<evidence type="ECO:0000256" key="1">
    <source>
        <dbReference type="SAM" id="MobiDB-lite"/>
    </source>
</evidence>
<evidence type="ECO:0000313" key="3">
    <source>
        <dbReference type="Proteomes" id="UP000076798"/>
    </source>
</evidence>
<keyword evidence="3" id="KW-1185">Reference proteome</keyword>
<reference evidence="2 3" key="1">
    <citation type="journal article" date="2016" name="Mol. Biol. Evol.">
        <title>Comparative Genomics of Early-Diverging Mushroom-Forming Fungi Provides Insights into the Origins of Lignocellulose Decay Capabilities.</title>
        <authorList>
            <person name="Nagy L.G."/>
            <person name="Riley R."/>
            <person name="Tritt A."/>
            <person name="Adam C."/>
            <person name="Daum C."/>
            <person name="Floudas D."/>
            <person name="Sun H."/>
            <person name="Yadav J.S."/>
            <person name="Pangilinan J."/>
            <person name="Larsson K.H."/>
            <person name="Matsuura K."/>
            <person name="Barry K."/>
            <person name="Labutti K."/>
            <person name="Kuo R."/>
            <person name="Ohm R.A."/>
            <person name="Bhattacharya S.S."/>
            <person name="Shirouzu T."/>
            <person name="Yoshinaga Y."/>
            <person name="Martin F.M."/>
            <person name="Grigoriev I.V."/>
            <person name="Hibbett D.S."/>
        </authorList>
    </citation>
    <scope>NUCLEOTIDE SEQUENCE [LARGE SCALE GENOMIC DNA]</scope>
    <source>
        <strain evidence="2 3">HHB10207 ss-3</strain>
    </source>
</reference>
<proteinExistence type="predicted"/>
<dbReference type="AlphaFoldDB" id="A0A166CKW4"/>
<protein>
    <submittedName>
        <fullName evidence="2">Uncharacterized protein</fullName>
    </submittedName>
</protein>